<dbReference type="GO" id="GO:0005886">
    <property type="term" value="C:plasma membrane"/>
    <property type="evidence" value="ECO:0007669"/>
    <property type="project" value="TreeGrafter"/>
</dbReference>
<evidence type="ECO:0000256" key="1">
    <source>
        <dbReference type="ARBA" id="ARBA00004141"/>
    </source>
</evidence>
<dbReference type="Pfam" id="PF02535">
    <property type="entry name" value="Zip"/>
    <property type="match status" value="1"/>
</dbReference>
<dbReference type="AlphaFoldDB" id="A0A915PTG1"/>
<accession>A0A915PTG1</accession>
<keyword evidence="4 6" id="KW-0472">Membrane</keyword>
<keyword evidence="7" id="KW-0732">Signal</keyword>
<dbReference type="WBParaSite" id="sdigi.contig4.g607.t1">
    <property type="protein sequence ID" value="sdigi.contig4.g607.t1"/>
    <property type="gene ID" value="sdigi.contig4.g607"/>
</dbReference>
<proteinExistence type="predicted"/>
<sequence length="478" mass="52738">MNSTWLKFILLIVMFAVTFGAGMMPVKVLKILRKHAASASTSAKQRNVSLVLCLLTCFSGGVFFATCFLHLFPELTEHLHEMKEEYGFSVSYPLAELLSCVGFFLLFFVEEVILLLLPGTGHLHGPTGTQIAEGFYEQYPSWMTLNHHKGWIDSIKLKGTVIDKNGKLTFPEVSHDADHCCHEGVNIDAPSKTCLSCGPKDEESSRKGLLCSTNSSHRTSAGSQRMNKGADYGHPADGKDSTPLLQKHTYCGEYGSVFQKSYGQESSDKRKTLTLAEPEACERNCDTVKEDPPILMKSRPHAHSHGVRSITFVLAISFHSIIEGLAFGVQTDNTRIVTLFISLMVHKVIVAFSVGLQLGRTHAHALGWVCLSMGLFSIMSPLGGFIGTFVQSSQMDTQVKAVTILIFQGVAVGTFIYVTFFEVLLHERDNEHPNLLKLIFMLIGFALIGGLRFFDNHSHEHSHGSLETHETSVITSTP</sequence>
<feature type="transmembrane region" description="Helical" evidence="6">
    <location>
        <begin position="435"/>
        <end position="454"/>
    </location>
</feature>
<evidence type="ECO:0000256" key="7">
    <source>
        <dbReference type="SAM" id="SignalP"/>
    </source>
</evidence>
<keyword evidence="8" id="KW-1185">Reference proteome</keyword>
<feature type="transmembrane region" description="Helical" evidence="6">
    <location>
        <begin position="402"/>
        <end position="423"/>
    </location>
</feature>
<dbReference type="GO" id="GO:0005385">
    <property type="term" value="F:zinc ion transmembrane transporter activity"/>
    <property type="evidence" value="ECO:0007669"/>
    <property type="project" value="TreeGrafter"/>
</dbReference>
<reference evidence="9" key="1">
    <citation type="submission" date="2022-11" db="UniProtKB">
        <authorList>
            <consortium name="WormBaseParasite"/>
        </authorList>
    </citation>
    <scope>IDENTIFICATION</scope>
</reference>
<feature type="chain" id="PRO_5037484218" evidence="7">
    <location>
        <begin position="21"/>
        <end position="478"/>
    </location>
</feature>
<feature type="transmembrane region" description="Helical" evidence="6">
    <location>
        <begin position="365"/>
        <end position="390"/>
    </location>
</feature>
<feature type="transmembrane region" description="Helical" evidence="6">
    <location>
        <begin position="92"/>
        <end position="117"/>
    </location>
</feature>
<protein>
    <submittedName>
        <fullName evidence="9">Uncharacterized protein</fullName>
    </submittedName>
</protein>
<comment type="subcellular location">
    <subcellularLocation>
        <location evidence="1">Membrane</location>
        <topology evidence="1">Multi-pass membrane protein</topology>
    </subcellularLocation>
</comment>
<dbReference type="Proteomes" id="UP000887581">
    <property type="component" value="Unplaced"/>
</dbReference>
<feature type="compositionally biased region" description="Polar residues" evidence="5">
    <location>
        <begin position="211"/>
        <end position="226"/>
    </location>
</feature>
<feature type="transmembrane region" description="Helical" evidence="6">
    <location>
        <begin position="306"/>
        <end position="330"/>
    </location>
</feature>
<evidence type="ECO:0000313" key="9">
    <source>
        <dbReference type="WBParaSite" id="sdigi.contig4.g607.t1"/>
    </source>
</evidence>
<evidence type="ECO:0000313" key="8">
    <source>
        <dbReference type="Proteomes" id="UP000887581"/>
    </source>
</evidence>
<evidence type="ECO:0000256" key="2">
    <source>
        <dbReference type="ARBA" id="ARBA00022692"/>
    </source>
</evidence>
<dbReference type="InterPro" id="IPR003689">
    <property type="entry name" value="ZIP"/>
</dbReference>
<feature type="transmembrane region" description="Helical" evidence="6">
    <location>
        <begin position="50"/>
        <end position="72"/>
    </location>
</feature>
<evidence type="ECO:0000256" key="3">
    <source>
        <dbReference type="ARBA" id="ARBA00022989"/>
    </source>
</evidence>
<keyword evidence="3 6" id="KW-1133">Transmembrane helix</keyword>
<feature type="region of interest" description="Disordered" evidence="5">
    <location>
        <begin position="202"/>
        <end position="237"/>
    </location>
</feature>
<dbReference type="PANTHER" id="PTHR11040">
    <property type="entry name" value="ZINC/IRON TRANSPORTER"/>
    <property type="match status" value="1"/>
</dbReference>
<keyword evidence="2 6" id="KW-0812">Transmembrane</keyword>
<name>A0A915PTG1_9BILA</name>
<evidence type="ECO:0000256" key="5">
    <source>
        <dbReference type="SAM" id="MobiDB-lite"/>
    </source>
</evidence>
<feature type="signal peptide" evidence="7">
    <location>
        <begin position="1"/>
        <end position="20"/>
    </location>
</feature>
<evidence type="ECO:0000256" key="4">
    <source>
        <dbReference type="ARBA" id="ARBA00023136"/>
    </source>
</evidence>
<evidence type="ECO:0000256" key="6">
    <source>
        <dbReference type="SAM" id="Phobius"/>
    </source>
</evidence>
<feature type="transmembrane region" description="Helical" evidence="6">
    <location>
        <begin position="6"/>
        <end position="29"/>
    </location>
</feature>
<organism evidence="8 9">
    <name type="scientific">Setaria digitata</name>
    <dbReference type="NCBI Taxonomy" id="48799"/>
    <lineage>
        <taxon>Eukaryota</taxon>
        <taxon>Metazoa</taxon>
        <taxon>Ecdysozoa</taxon>
        <taxon>Nematoda</taxon>
        <taxon>Chromadorea</taxon>
        <taxon>Rhabditida</taxon>
        <taxon>Spirurina</taxon>
        <taxon>Spiruromorpha</taxon>
        <taxon>Filarioidea</taxon>
        <taxon>Setariidae</taxon>
        <taxon>Setaria</taxon>
    </lineage>
</organism>
<feature type="transmembrane region" description="Helical" evidence="6">
    <location>
        <begin position="336"/>
        <end position="358"/>
    </location>
</feature>
<dbReference type="PANTHER" id="PTHR11040:SF219">
    <property type="entry name" value="ZRT (ZRT), IRT- (IRT-) LIKE PROTEIN TRANSPORTER"/>
    <property type="match status" value="1"/>
</dbReference>